<evidence type="ECO:0000313" key="1">
    <source>
        <dbReference type="EMBL" id="MYM96202.1"/>
    </source>
</evidence>
<gene>
    <name evidence="1" type="ORF">GTP90_20260</name>
</gene>
<dbReference type="RefSeq" id="WP_161085231.1">
    <property type="nucleotide sequence ID" value="NZ_WWCX01000041.1"/>
</dbReference>
<protein>
    <submittedName>
        <fullName evidence="1">Uncharacterized protein</fullName>
    </submittedName>
</protein>
<evidence type="ECO:0000313" key="2">
    <source>
        <dbReference type="Proteomes" id="UP000447355"/>
    </source>
</evidence>
<reference evidence="1" key="1">
    <citation type="submission" date="2019-12" db="EMBL/GenBank/DDBJ databases">
        <title>Novel species isolated from a subtropical stream in China.</title>
        <authorList>
            <person name="Lu H."/>
        </authorList>
    </citation>
    <scope>NUCLEOTIDE SEQUENCE [LARGE SCALE GENOMIC DNA]</scope>
    <source>
        <strain evidence="1">FT81W</strain>
    </source>
</reference>
<dbReference type="EMBL" id="WWCX01000041">
    <property type="protein sequence ID" value="MYM96202.1"/>
    <property type="molecule type" value="Genomic_DNA"/>
</dbReference>
<proteinExistence type="predicted"/>
<accession>A0A845GS65</accession>
<comment type="caution">
    <text evidence="1">The sequence shown here is derived from an EMBL/GenBank/DDBJ whole genome shotgun (WGS) entry which is preliminary data.</text>
</comment>
<dbReference type="AlphaFoldDB" id="A0A845GS65"/>
<dbReference type="Proteomes" id="UP000447355">
    <property type="component" value="Unassembled WGS sequence"/>
</dbReference>
<name>A0A845GS65_9BURK</name>
<sequence>MKFFVMIAISLCAAGCSKSDERVIVYVDSKEARDKGLEVIAKRQRDLAESDKMLDAELEAAKNKPTKPSK</sequence>
<organism evidence="1 2">
    <name type="scientific">Duganella vulcania</name>
    <dbReference type="NCBI Taxonomy" id="2692166"/>
    <lineage>
        <taxon>Bacteria</taxon>
        <taxon>Pseudomonadati</taxon>
        <taxon>Pseudomonadota</taxon>
        <taxon>Betaproteobacteria</taxon>
        <taxon>Burkholderiales</taxon>
        <taxon>Oxalobacteraceae</taxon>
        <taxon>Telluria group</taxon>
        <taxon>Duganella</taxon>
    </lineage>
</organism>